<keyword evidence="2" id="KW-0812">Transmembrane</keyword>
<keyword evidence="2" id="KW-1133">Transmembrane helix</keyword>
<keyword evidence="2" id="KW-0472">Membrane</keyword>
<dbReference type="AlphaFoldDB" id="A0A2T6KDL0"/>
<organism evidence="3 4">
    <name type="scientific">Yoonia sediminilitoris</name>
    <dbReference type="NCBI Taxonomy" id="1286148"/>
    <lineage>
        <taxon>Bacteria</taxon>
        <taxon>Pseudomonadati</taxon>
        <taxon>Pseudomonadota</taxon>
        <taxon>Alphaproteobacteria</taxon>
        <taxon>Rhodobacterales</taxon>
        <taxon>Paracoccaceae</taxon>
        <taxon>Yoonia</taxon>
    </lineage>
</organism>
<feature type="region of interest" description="Disordered" evidence="1">
    <location>
        <begin position="1"/>
        <end position="23"/>
    </location>
</feature>
<dbReference type="OrthoDB" id="7652344at2"/>
<evidence type="ECO:0000256" key="2">
    <source>
        <dbReference type="SAM" id="Phobius"/>
    </source>
</evidence>
<keyword evidence="4" id="KW-1185">Reference proteome</keyword>
<evidence type="ECO:0000256" key="1">
    <source>
        <dbReference type="SAM" id="MobiDB-lite"/>
    </source>
</evidence>
<evidence type="ECO:0000313" key="4">
    <source>
        <dbReference type="Proteomes" id="UP000244523"/>
    </source>
</evidence>
<evidence type="ECO:0000313" key="3">
    <source>
        <dbReference type="EMBL" id="PUB13134.1"/>
    </source>
</evidence>
<accession>A0A2T6KDL0</accession>
<reference evidence="3 4" key="1">
    <citation type="submission" date="2018-04" db="EMBL/GenBank/DDBJ databases">
        <title>Genomic Encyclopedia of Archaeal and Bacterial Type Strains, Phase II (KMG-II): from individual species to whole genera.</title>
        <authorList>
            <person name="Goeker M."/>
        </authorList>
    </citation>
    <scope>NUCLEOTIDE SEQUENCE [LARGE SCALE GENOMIC DNA]</scope>
    <source>
        <strain evidence="3 4">DSM 29955</strain>
    </source>
</reference>
<dbReference type="Proteomes" id="UP000244523">
    <property type="component" value="Unassembled WGS sequence"/>
</dbReference>
<protein>
    <submittedName>
        <fullName evidence="3">Uncharacterized protein</fullName>
    </submittedName>
</protein>
<dbReference type="EMBL" id="QBUD01000008">
    <property type="protein sequence ID" value="PUB13134.1"/>
    <property type="molecule type" value="Genomic_DNA"/>
</dbReference>
<comment type="caution">
    <text evidence="3">The sequence shown here is derived from an EMBL/GenBank/DDBJ whole genome shotgun (WGS) entry which is preliminary data.</text>
</comment>
<gene>
    <name evidence="3" type="ORF">C8N45_10854</name>
</gene>
<feature type="transmembrane region" description="Helical" evidence="2">
    <location>
        <begin position="47"/>
        <end position="68"/>
    </location>
</feature>
<sequence>MDSKENKVVDLTGKPRPQDSPPASHFWFAQVDLRLGQIESVVTRLEWQVWIIVCACGSLLVFEIVEILSRSSQ</sequence>
<name>A0A2T6KDL0_9RHOB</name>
<proteinExistence type="predicted"/>